<reference evidence="3 4" key="1">
    <citation type="journal article" date="2023" name="G3 (Bethesda)">
        <title>A chromosome-length genome assembly and annotation of blackberry (Rubus argutus, cv. 'Hillquist').</title>
        <authorList>
            <person name="Bruna T."/>
            <person name="Aryal R."/>
            <person name="Dudchenko O."/>
            <person name="Sargent D.J."/>
            <person name="Mead D."/>
            <person name="Buti M."/>
            <person name="Cavallini A."/>
            <person name="Hytonen T."/>
            <person name="Andres J."/>
            <person name="Pham M."/>
            <person name="Weisz D."/>
            <person name="Mascagni F."/>
            <person name="Usai G."/>
            <person name="Natali L."/>
            <person name="Bassil N."/>
            <person name="Fernandez G.E."/>
            <person name="Lomsadze A."/>
            <person name="Armour M."/>
            <person name="Olukolu B."/>
            <person name="Poorten T."/>
            <person name="Britton C."/>
            <person name="Davik J."/>
            <person name="Ashrafi H."/>
            <person name="Aiden E.L."/>
            <person name="Borodovsky M."/>
            <person name="Worthington M."/>
        </authorList>
    </citation>
    <scope>NUCLEOTIDE SEQUENCE [LARGE SCALE GENOMIC DNA]</scope>
    <source>
        <strain evidence="3">PI 553951</strain>
    </source>
</reference>
<dbReference type="Gene3D" id="1.25.40.20">
    <property type="entry name" value="Ankyrin repeat-containing domain"/>
    <property type="match status" value="1"/>
</dbReference>
<evidence type="ECO:0000313" key="3">
    <source>
        <dbReference type="EMBL" id="KAK9950353.1"/>
    </source>
</evidence>
<gene>
    <name evidence="3" type="ORF">M0R45_005847</name>
</gene>
<dbReference type="Pfam" id="PF00023">
    <property type="entry name" value="Ank"/>
    <property type="match status" value="1"/>
</dbReference>
<dbReference type="PROSITE" id="PS50088">
    <property type="entry name" value="ANK_REPEAT"/>
    <property type="match status" value="2"/>
</dbReference>
<comment type="caution">
    <text evidence="3">The sequence shown here is derived from an EMBL/GenBank/DDBJ whole genome shotgun (WGS) entry which is preliminary data.</text>
</comment>
<evidence type="ECO:0000256" key="2">
    <source>
        <dbReference type="SAM" id="MobiDB-lite"/>
    </source>
</evidence>
<dbReference type="PANTHER" id="PTHR24121:SF22">
    <property type="entry name" value="PROTEIN ACCELERATED CELL DEATH 6-LIKE"/>
    <property type="match status" value="1"/>
</dbReference>
<keyword evidence="4" id="KW-1185">Reference proteome</keyword>
<sequence length="258" mass="28606">MDQNSEIIQAPAATVGDQAGQAETSEQPFSLSEGIDLEVFTGAAEGQIEEIRKHRDRLHLILTPTKNTVLHICIAYATKLTLTKFEKARRSITPAIISLLIPTSSPTSKKSTDFVSQLLEMCPLLLLQPNDSGDTALHIAARTGHAGIVEALIKAVKGDLERQVKDAWKMLRTPNKERNTALHEAARFNHLDVVKILTREDPDFLHSTNVAGETPIYLAAERGYRNLVFKILDTCTHPTYGGYSTWSNSFARCSDQRR</sequence>
<feature type="repeat" description="ANK" evidence="1">
    <location>
        <begin position="132"/>
        <end position="154"/>
    </location>
</feature>
<dbReference type="PROSITE" id="PS50297">
    <property type="entry name" value="ANK_REP_REGION"/>
    <property type="match status" value="1"/>
</dbReference>
<dbReference type="InterPro" id="IPR002110">
    <property type="entry name" value="Ankyrin_rpt"/>
</dbReference>
<organism evidence="3 4">
    <name type="scientific">Rubus argutus</name>
    <name type="common">Southern blackberry</name>
    <dbReference type="NCBI Taxonomy" id="59490"/>
    <lineage>
        <taxon>Eukaryota</taxon>
        <taxon>Viridiplantae</taxon>
        <taxon>Streptophyta</taxon>
        <taxon>Embryophyta</taxon>
        <taxon>Tracheophyta</taxon>
        <taxon>Spermatophyta</taxon>
        <taxon>Magnoliopsida</taxon>
        <taxon>eudicotyledons</taxon>
        <taxon>Gunneridae</taxon>
        <taxon>Pentapetalae</taxon>
        <taxon>rosids</taxon>
        <taxon>fabids</taxon>
        <taxon>Rosales</taxon>
        <taxon>Rosaceae</taxon>
        <taxon>Rosoideae</taxon>
        <taxon>Rosoideae incertae sedis</taxon>
        <taxon>Rubus</taxon>
    </lineage>
</organism>
<dbReference type="SUPFAM" id="SSF48403">
    <property type="entry name" value="Ankyrin repeat"/>
    <property type="match status" value="1"/>
</dbReference>
<dbReference type="Pfam" id="PF12796">
    <property type="entry name" value="Ank_2"/>
    <property type="match status" value="1"/>
</dbReference>
<dbReference type="SMART" id="SM00248">
    <property type="entry name" value="ANK"/>
    <property type="match status" value="3"/>
</dbReference>
<proteinExistence type="predicted"/>
<evidence type="ECO:0000256" key="1">
    <source>
        <dbReference type="PROSITE-ProRule" id="PRU00023"/>
    </source>
</evidence>
<protein>
    <submittedName>
        <fullName evidence="3">Uncharacterized protein</fullName>
    </submittedName>
</protein>
<feature type="region of interest" description="Disordered" evidence="2">
    <location>
        <begin position="1"/>
        <end position="26"/>
    </location>
</feature>
<name>A0AAW1YNS1_RUBAR</name>
<dbReference type="AlphaFoldDB" id="A0AAW1YNS1"/>
<dbReference type="EMBL" id="JBEDUW010000001">
    <property type="protein sequence ID" value="KAK9950353.1"/>
    <property type="molecule type" value="Genomic_DNA"/>
</dbReference>
<evidence type="ECO:0000313" key="4">
    <source>
        <dbReference type="Proteomes" id="UP001457282"/>
    </source>
</evidence>
<feature type="repeat" description="ANK" evidence="1">
    <location>
        <begin position="177"/>
        <end position="209"/>
    </location>
</feature>
<accession>A0AAW1YNS1</accession>
<dbReference type="InterPro" id="IPR036770">
    <property type="entry name" value="Ankyrin_rpt-contain_sf"/>
</dbReference>
<dbReference type="Proteomes" id="UP001457282">
    <property type="component" value="Unassembled WGS sequence"/>
</dbReference>
<dbReference type="PANTHER" id="PTHR24121">
    <property type="entry name" value="NO MECHANORECEPTOR POTENTIAL C, ISOFORM D-RELATED"/>
    <property type="match status" value="1"/>
</dbReference>
<keyword evidence="1" id="KW-0040">ANK repeat</keyword>